<accession>A0A061QR92</accession>
<dbReference type="AlphaFoldDB" id="A0A061QR92"/>
<evidence type="ECO:0000256" key="8">
    <source>
        <dbReference type="PROSITE-ProRule" id="PRU00282"/>
    </source>
</evidence>
<evidence type="ECO:0000256" key="9">
    <source>
        <dbReference type="RuleBase" id="RU000488"/>
    </source>
</evidence>
<dbReference type="InterPro" id="IPR023395">
    <property type="entry name" value="MCP_dom_sf"/>
</dbReference>
<evidence type="ECO:0000256" key="6">
    <source>
        <dbReference type="ARBA" id="ARBA00022989"/>
    </source>
</evidence>
<dbReference type="Gene3D" id="1.50.40.10">
    <property type="entry name" value="Mitochondrial carrier domain"/>
    <property type="match status" value="1"/>
</dbReference>
<organism evidence="10">
    <name type="scientific">Tetraselmis sp. GSL018</name>
    <dbReference type="NCBI Taxonomy" id="582737"/>
    <lineage>
        <taxon>Eukaryota</taxon>
        <taxon>Viridiplantae</taxon>
        <taxon>Chlorophyta</taxon>
        <taxon>core chlorophytes</taxon>
        <taxon>Chlorodendrophyceae</taxon>
        <taxon>Chlorodendrales</taxon>
        <taxon>Chlorodendraceae</taxon>
        <taxon>Tetraselmis</taxon>
    </lineage>
</organism>
<evidence type="ECO:0000256" key="7">
    <source>
        <dbReference type="ARBA" id="ARBA00023136"/>
    </source>
</evidence>
<dbReference type="InterPro" id="IPR018108">
    <property type="entry name" value="MCP_transmembrane"/>
</dbReference>
<reference evidence="10" key="1">
    <citation type="submission" date="2014-05" db="EMBL/GenBank/DDBJ databases">
        <title>The transcriptome of the halophilic microalga Tetraselmis sp. GSL018 isolated from the Great Salt Lake, Utah.</title>
        <authorList>
            <person name="Jinkerson R.E."/>
            <person name="D'Adamo S."/>
            <person name="Posewitz M.C."/>
        </authorList>
    </citation>
    <scope>NUCLEOTIDE SEQUENCE</scope>
    <source>
        <strain evidence="10">GSL018</strain>
    </source>
</reference>
<keyword evidence="3 9" id="KW-0813">Transport</keyword>
<protein>
    <submittedName>
        <fullName evidence="10">Mitochondrial carrier family</fullName>
    </submittedName>
</protein>
<dbReference type="Pfam" id="PF00153">
    <property type="entry name" value="Mito_carr"/>
    <property type="match status" value="2"/>
</dbReference>
<dbReference type="SUPFAM" id="SSF103506">
    <property type="entry name" value="Mitochondrial carrier"/>
    <property type="match status" value="1"/>
</dbReference>
<dbReference type="GO" id="GO:0016020">
    <property type="term" value="C:membrane"/>
    <property type="evidence" value="ECO:0007669"/>
    <property type="project" value="UniProtKB-SubCell"/>
</dbReference>
<feature type="repeat" description="Solcar" evidence="8">
    <location>
        <begin position="20"/>
        <end position="103"/>
    </location>
</feature>
<feature type="non-terminal residue" evidence="10">
    <location>
        <position position="149"/>
    </location>
</feature>
<dbReference type="PANTHER" id="PTHR45618">
    <property type="entry name" value="MITOCHONDRIAL DICARBOXYLATE CARRIER-RELATED"/>
    <property type="match status" value="1"/>
</dbReference>
<dbReference type="EMBL" id="GBEZ01026225">
    <property type="protein sequence ID" value="JAC60964.1"/>
    <property type="molecule type" value="Transcribed_RNA"/>
</dbReference>
<proteinExistence type="inferred from homology"/>
<keyword evidence="5" id="KW-0677">Repeat</keyword>
<keyword evidence="7 8" id="KW-0472">Membrane</keyword>
<comment type="subcellular location">
    <subcellularLocation>
        <location evidence="1">Membrane</location>
        <topology evidence="1">Multi-pass membrane protein</topology>
    </subcellularLocation>
</comment>
<evidence type="ECO:0000256" key="3">
    <source>
        <dbReference type="ARBA" id="ARBA00022448"/>
    </source>
</evidence>
<evidence type="ECO:0000256" key="1">
    <source>
        <dbReference type="ARBA" id="ARBA00004141"/>
    </source>
</evidence>
<dbReference type="PROSITE" id="PS50920">
    <property type="entry name" value="SOLCAR"/>
    <property type="match status" value="1"/>
</dbReference>
<sequence>MVESMVEAKQSWSRHYPLCANLLTSGVSVSTASLCTNPLDVLKVRLQLQQRRCARSHGLAAAFREVLLQEGLPGFWRGATPSVARGLVYGALRIGLYRPTSEYVPVRNPWAQKVAAGCFAGAASAAVFSPLDLIKTQLQAGGQPARGPL</sequence>
<evidence type="ECO:0000313" key="10">
    <source>
        <dbReference type="EMBL" id="JAC60964.1"/>
    </source>
</evidence>
<comment type="similarity">
    <text evidence="2 9">Belongs to the mitochondrial carrier (TC 2.A.29) family.</text>
</comment>
<keyword evidence="4 8" id="KW-0812">Transmembrane</keyword>
<evidence type="ECO:0000256" key="2">
    <source>
        <dbReference type="ARBA" id="ARBA00006375"/>
    </source>
</evidence>
<evidence type="ECO:0000256" key="5">
    <source>
        <dbReference type="ARBA" id="ARBA00022737"/>
    </source>
</evidence>
<keyword evidence="6" id="KW-1133">Transmembrane helix</keyword>
<gene>
    <name evidence="10" type="ORF">TSPGSL018_27542</name>
</gene>
<name>A0A061QR92_9CHLO</name>
<dbReference type="InterPro" id="IPR050391">
    <property type="entry name" value="Mito_Metabolite_Transporter"/>
</dbReference>
<evidence type="ECO:0000256" key="4">
    <source>
        <dbReference type="ARBA" id="ARBA00022692"/>
    </source>
</evidence>